<keyword evidence="3" id="KW-0813">Transport</keyword>
<evidence type="ECO:0000256" key="5">
    <source>
        <dbReference type="ARBA" id="ARBA00022692"/>
    </source>
</evidence>
<feature type="transmembrane region" description="Helical" evidence="8">
    <location>
        <begin position="12"/>
        <end position="31"/>
    </location>
</feature>
<evidence type="ECO:0000256" key="4">
    <source>
        <dbReference type="ARBA" id="ARBA00022475"/>
    </source>
</evidence>
<dbReference type="GeneID" id="62641399"/>
<feature type="transmembrane region" description="Helical" evidence="8">
    <location>
        <begin position="137"/>
        <end position="163"/>
    </location>
</feature>
<keyword evidence="6 8" id="KW-1133">Transmembrane helix</keyword>
<accession>A0A9Q2NY53</accession>
<dbReference type="Proteomes" id="UP000755667">
    <property type="component" value="Unassembled WGS sequence"/>
</dbReference>
<feature type="transmembrane region" description="Helical" evidence="8">
    <location>
        <begin position="229"/>
        <end position="249"/>
    </location>
</feature>
<evidence type="ECO:0000256" key="7">
    <source>
        <dbReference type="ARBA" id="ARBA00023136"/>
    </source>
</evidence>
<feature type="transmembrane region" description="Helical" evidence="8">
    <location>
        <begin position="105"/>
        <end position="125"/>
    </location>
</feature>
<feature type="transmembrane region" description="Helical" evidence="8">
    <location>
        <begin position="38"/>
        <end position="59"/>
    </location>
</feature>
<evidence type="ECO:0000256" key="1">
    <source>
        <dbReference type="ARBA" id="ARBA00004651"/>
    </source>
</evidence>
<comment type="caution">
    <text evidence="9">The sequence shown here is derived from an EMBL/GenBank/DDBJ whole genome shotgun (WGS) entry which is preliminary data.</text>
</comment>
<keyword evidence="4 8" id="KW-1003">Cell membrane</keyword>
<keyword evidence="7 8" id="KW-0472">Membrane</keyword>
<evidence type="ECO:0000256" key="2">
    <source>
        <dbReference type="ARBA" id="ARBA00009142"/>
    </source>
</evidence>
<sequence>MPEVVLAALETAGLGWLILITIVAGIVYGFAGFGAALIYMPVAVIFLAPVMAIAAFSVSAMSSVVTVFPKALPLVNRKAVTVLILSATVSASFGIWVLRVTDVIVIRWAVVIFCGLTLVALIAGWRYRVEPTTGTRVMIGGAAGFVGGLSGLMGPIMVLFQLAGRDSISTTRATTVVFLTVTSMLMLPLMAVQGVLTAKAVALGVVLLVPYGIGALIGQALFRPERERFYRAVAYAIIGLATLAGVPIWNGM</sequence>
<dbReference type="InterPro" id="IPR002781">
    <property type="entry name" value="TM_pro_TauE-like"/>
</dbReference>
<dbReference type="EMBL" id="JAFBXF010000003">
    <property type="protein sequence ID" value="MBM2416524.1"/>
    <property type="molecule type" value="Genomic_DNA"/>
</dbReference>
<proteinExistence type="inferred from homology"/>
<dbReference type="RefSeq" id="WP_085629976.1">
    <property type="nucleotide sequence ID" value="NZ_JAFBWU010000003.1"/>
</dbReference>
<dbReference type="Pfam" id="PF01925">
    <property type="entry name" value="TauE"/>
    <property type="match status" value="1"/>
</dbReference>
<dbReference type="PANTHER" id="PTHR30269">
    <property type="entry name" value="TRANSMEMBRANE PROTEIN YFCA"/>
    <property type="match status" value="1"/>
</dbReference>
<evidence type="ECO:0000313" key="10">
    <source>
        <dbReference type="EMBL" id="MBM2416524.1"/>
    </source>
</evidence>
<comment type="similarity">
    <text evidence="2 8">Belongs to the 4-toluene sulfonate uptake permease (TSUP) (TC 2.A.102) family.</text>
</comment>
<name>A0A9Q2NY53_9RHOB</name>
<dbReference type="Proteomes" id="UP000809440">
    <property type="component" value="Unassembled WGS sequence"/>
</dbReference>
<evidence type="ECO:0000256" key="3">
    <source>
        <dbReference type="ARBA" id="ARBA00022448"/>
    </source>
</evidence>
<evidence type="ECO:0000313" key="9">
    <source>
        <dbReference type="EMBL" id="MBM2411856.1"/>
    </source>
</evidence>
<feature type="transmembrane region" description="Helical" evidence="8">
    <location>
        <begin position="175"/>
        <end position="196"/>
    </location>
</feature>
<protein>
    <recommendedName>
        <fullName evidence="8">Probable membrane transporter protein</fullName>
    </recommendedName>
</protein>
<dbReference type="InterPro" id="IPR052017">
    <property type="entry name" value="TSUP"/>
</dbReference>
<evidence type="ECO:0000256" key="8">
    <source>
        <dbReference type="RuleBase" id="RU363041"/>
    </source>
</evidence>
<dbReference type="OrthoDB" id="9795324at2"/>
<keyword evidence="12" id="KW-1185">Reference proteome</keyword>
<comment type="subcellular location">
    <subcellularLocation>
        <location evidence="1 8">Cell membrane</location>
        <topology evidence="1 8">Multi-pass membrane protein</topology>
    </subcellularLocation>
</comment>
<evidence type="ECO:0000313" key="11">
    <source>
        <dbReference type="Proteomes" id="UP000755667"/>
    </source>
</evidence>
<dbReference type="PANTHER" id="PTHR30269:SF37">
    <property type="entry name" value="MEMBRANE TRANSPORTER PROTEIN"/>
    <property type="match status" value="1"/>
</dbReference>
<evidence type="ECO:0000256" key="6">
    <source>
        <dbReference type="ARBA" id="ARBA00022989"/>
    </source>
</evidence>
<keyword evidence="5 8" id="KW-0812">Transmembrane</keyword>
<dbReference type="GO" id="GO:0005886">
    <property type="term" value="C:plasma membrane"/>
    <property type="evidence" value="ECO:0007669"/>
    <property type="project" value="UniProtKB-SubCell"/>
</dbReference>
<reference evidence="9 12" key="1">
    <citation type="submission" date="2021-01" db="EMBL/GenBank/DDBJ databases">
        <title>Diatom-associated Roseobacters Show Island Model of Population Structure.</title>
        <authorList>
            <person name="Qu L."/>
            <person name="Feng X."/>
            <person name="Chen Y."/>
            <person name="Li L."/>
            <person name="Wang X."/>
            <person name="Hu Z."/>
            <person name="Wang H."/>
            <person name="Luo H."/>
        </authorList>
    </citation>
    <scope>NUCLEOTIDE SEQUENCE</scope>
    <source>
        <strain evidence="10 12">CC28-63</strain>
        <strain evidence="9">CC28-69</strain>
    </source>
</reference>
<dbReference type="AlphaFoldDB" id="A0A9Q2NY53"/>
<organism evidence="9 11">
    <name type="scientific">Marivita cryptomonadis</name>
    <dbReference type="NCBI Taxonomy" id="505252"/>
    <lineage>
        <taxon>Bacteria</taxon>
        <taxon>Pseudomonadati</taxon>
        <taxon>Pseudomonadota</taxon>
        <taxon>Alphaproteobacteria</taxon>
        <taxon>Rhodobacterales</taxon>
        <taxon>Roseobacteraceae</taxon>
        <taxon>Marivita</taxon>
    </lineage>
</organism>
<gene>
    <name evidence="9" type="ORF">JQX41_06065</name>
    <name evidence="10" type="ORF">JQX48_06070</name>
</gene>
<feature type="transmembrane region" description="Helical" evidence="8">
    <location>
        <begin position="79"/>
        <end position="98"/>
    </location>
</feature>
<evidence type="ECO:0000313" key="12">
    <source>
        <dbReference type="Proteomes" id="UP000809440"/>
    </source>
</evidence>
<feature type="transmembrane region" description="Helical" evidence="8">
    <location>
        <begin position="202"/>
        <end position="222"/>
    </location>
</feature>
<dbReference type="EMBL" id="JAFBXE010000003">
    <property type="protein sequence ID" value="MBM2411856.1"/>
    <property type="molecule type" value="Genomic_DNA"/>
</dbReference>